<gene>
    <name evidence="3" type="ORF">WCN91_10525</name>
</gene>
<accession>A0ABU9N0P0</accession>
<feature type="transmembrane region" description="Helical" evidence="1">
    <location>
        <begin position="27"/>
        <end position="45"/>
    </location>
</feature>
<feature type="transmembrane region" description="Helical" evidence="1">
    <location>
        <begin position="273"/>
        <end position="295"/>
    </location>
</feature>
<comment type="caution">
    <text evidence="3">The sequence shown here is derived from an EMBL/GenBank/DDBJ whole genome shotgun (WGS) entry which is preliminary data.</text>
</comment>
<keyword evidence="1" id="KW-0472">Membrane</keyword>
<evidence type="ECO:0000256" key="1">
    <source>
        <dbReference type="SAM" id="Phobius"/>
    </source>
</evidence>
<dbReference type="Pfam" id="PF04235">
    <property type="entry name" value="DUF418"/>
    <property type="match status" value="1"/>
</dbReference>
<organism evidence="3 4">
    <name type="scientific">Pseudoalteromonas qingdaonensis</name>
    <dbReference type="NCBI Taxonomy" id="3131913"/>
    <lineage>
        <taxon>Bacteria</taxon>
        <taxon>Pseudomonadati</taxon>
        <taxon>Pseudomonadota</taxon>
        <taxon>Gammaproteobacteria</taxon>
        <taxon>Alteromonadales</taxon>
        <taxon>Pseudoalteromonadaceae</taxon>
        <taxon>Pseudoalteromonas</taxon>
    </lineage>
</organism>
<feature type="transmembrane region" description="Helical" evidence="1">
    <location>
        <begin position="112"/>
        <end position="138"/>
    </location>
</feature>
<dbReference type="PANTHER" id="PTHR30590:SF2">
    <property type="entry name" value="INNER MEMBRANE PROTEIN"/>
    <property type="match status" value="1"/>
</dbReference>
<protein>
    <submittedName>
        <fullName evidence="3">DUF418 domain-containing protein</fullName>
    </submittedName>
</protein>
<feature type="transmembrane region" description="Helical" evidence="1">
    <location>
        <begin position="346"/>
        <end position="365"/>
    </location>
</feature>
<proteinExistence type="predicted"/>
<feature type="transmembrane region" description="Helical" evidence="1">
    <location>
        <begin position="316"/>
        <end position="334"/>
    </location>
</feature>
<name>A0ABU9N0P0_9GAMM</name>
<sequence>MFASSLFQSSGPYHALVGEGRRPDLDILRGIAILGIFFLNAPYFIDFANGYVPPLPLSEGDAILTRFADIALEGRFRGLFLVLFALGLVIQWQRCYEHEAPIPKLQRRLTVLLGFGFVHCLLFWAGDILIGYAIAGLLALPMLANPSSKLTLKGIAFLAFGSTLLLVLGALTNEPQVQFNDPHYQAFLAQFDGNFWRTREANASNGALMLLALMLGILWQQLGMVLLTVAAWRSGALVRPWPLTHSLALIAALLGCAYLSSRQWYDASAFNDLLALVASSFSGFCTALIVVHLLYRWSFTENVFTRALASVGKMSLSCYLSQSLFMLVLIHFFGSEIVSEFQLQDYLLLSALVSVISLVICPLYLRVFKLGPAEWLWRHWYSDKNKNTRVC</sequence>
<feature type="transmembrane region" description="Helical" evidence="1">
    <location>
        <begin position="76"/>
        <end position="92"/>
    </location>
</feature>
<dbReference type="PANTHER" id="PTHR30590">
    <property type="entry name" value="INNER MEMBRANE PROTEIN"/>
    <property type="match status" value="1"/>
</dbReference>
<dbReference type="InterPro" id="IPR007349">
    <property type="entry name" value="DUF418"/>
</dbReference>
<keyword evidence="1" id="KW-0812">Transmembrane</keyword>
<dbReference type="EMBL" id="JBCGCU010000010">
    <property type="protein sequence ID" value="MEM0515840.1"/>
    <property type="molecule type" value="Genomic_DNA"/>
</dbReference>
<evidence type="ECO:0000313" key="3">
    <source>
        <dbReference type="EMBL" id="MEM0515840.1"/>
    </source>
</evidence>
<reference evidence="3 4" key="1">
    <citation type="submission" date="2024-03" db="EMBL/GenBank/DDBJ databases">
        <title>Pseudoalteromonas qingdaonensis sp. nov., isolated from the intestines of marine benthic organisms.</title>
        <authorList>
            <person name="Lin X."/>
            <person name="Fang S."/>
            <person name="Hu X."/>
        </authorList>
    </citation>
    <scope>NUCLEOTIDE SEQUENCE [LARGE SCALE GENOMIC DNA]</scope>
    <source>
        <strain evidence="3 4">YIC-827</strain>
    </source>
</reference>
<feature type="domain" description="DUF418" evidence="2">
    <location>
        <begin position="247"/>
        <end position="380"/>
    </location>
</feature>
<feature type="transmembrane region" description="Helical" evidence="1">
    <location>
        <begin position="243"/>
        <end position="261"/>
    </location>
</feature>
<feature type="transmembrane region" description="Helical" evidence="1">
    <location>
        <begin position="150"/>
        <end position="171"/>
    </location>
</feature>
<keyword evidence="4" id="KW-1185">Reference proteome</keyword>
<dbReference type="InterPro" id="IPR052529">
    <property type="entry name" value="Bact_Transport_Assoc"/>
</dbReference>
<dbReference type="RefSeq" id="WP_342678825.1">
    <property type="nucleotide sequence ID" value="NZ_JBCGCU010000010.1"/>
</dbReference>
<feature type="transmembrane region" description="Helical" evidence="1">
    <location>
        <begin position="207"/>
        <end position="231"/>
    </location>
</feature>
<evidence type="ECO:0000313" key="4">
    <source>
        <dbReference type="Proteomes" id="UP001447008"/>
    </source>
</evidence>
<evidence type="ECO:0000259" key="2">
    <source>
        <dbReference type="Pfam" id="PF04235"/>
    </source>
</evidence>
<keyword evidence="1" id="KW-1133">Transmembrane helix</keyword>
<dbReference type="Proteomes" id="UP001447008">
    <property type="component" value="Unassembled WGS sequence"/>
</dbReference>